<sequence length="437" mass="47004">MTRRSGRKSSFGVRALVGLQGGELTVPAHFRCPISLELMKDPVTLPTGITYDRRNIEAWLEAGHETCPVTKRLVAGGQDLTPNHTIRRLIQDWCVANRKYGVERIPTPRIPTSAAEVAGILSELAAASRRGEVPRCLELVGRIRCLAGENERNRRCIVSNGAVAVLSAAFAAFSRVNAGRPAEVEEEILAALAGMFPLGAESRSQLAAPESLRSLVGIVSNGDLTGRLNAVQVVKELVHTDVALVGAVADAEGMAEALVKLIREPISSQVTKSSLVAIFYMVSSREATASRFAAMGLVPVLLDALVDCDKSTTEKITGVLDGLCGCRRGRQAAYHHALTTPVLVKKILRVSVMTTEFSVSILWKLCKNSDREAETGEGCLAEALQVGAFQKLLLLLQVGCGEATKEKASELLKLLNASRLKPECIDSADFKALKRPF</sequence>
<dbReference type="InterPro" id="IPR016024">
    <property type="entry name" value="ARM-type_fold"/>
</dbReference>
<evidence type="ECO:0000256" key="2">
    <source>
        <dbReference type="ARBA" id="ARBA00004906"/>
    </source>
</evidence>
<organism evidence="7">
    <name type="scientific">Spirodela intermedia</name>
    <name type="common">Intermediate duckweed</name>
    <dbReference type="NCBI Taxonomy" id="51605"/>
    <lineage>
        <taxon>Eukaryota</taxon>
        <taxon>Viridiplantae</taxon>
        <taxon>Streptophyta</taxon>
        <taxon>Embryophyta</taxon>
        <taxon>Tracheophyta</taxon>
        <taxon>Spermatophyta</taxon>
        <taxon>Magnoliopsida</taxon>
        <taxon>Liliopsida</taxon>
        <taxon>Araceae</taxon>
        <taxon>Lemnoideae</taxon>
        <taxon>Spirodela</taxon>
    </lineage>
</organism>
<dbReference type="PROSITE" id="PS51698">
    <property type="entry name" value="U_BOX"/>
    <property type="match status" value="1"/>
</dbReference>
<dbReference type="GO" id="GO:0016567">
    <property type="term" value="P:protein ubiquitination"/>
    <property type="evidence" value="ECO:0007669"/>
    <property type="project" value="UniProtKB-UniRule"/>
</dbReference>
<proteinExistence type="predicted"/>
<name>A0A7I8J3F3_SPIIN</name>
<keyword evidence="4 5" id="KW-0833">Ubl conjugation pathway</keyword>
<gene>
    <name evidence="7" type="ORF">SI7747_09011165</name>
</gene>
<dbReference type="PANTHER" id="PTHR22849">
    <property type="entry name" value="WDSAM1 PROTEIN"/>
    <property type="match status" value="1"/>
</dbReference>
<dbReference type="InterPro" id="IPR058678">
    <property type="entry name" value="ARM_PUB"/>
</dbReference>
<dbReference type="Pfam" id="PF04564">
    <property type="entry name" value="U-box"/>
    <property type="match status" value="1"/>
</dbReference>
<dbReference type="InterPro" id="IPR013083">
    <property type="entry name" value="Znf_RING/FYVE/PHD"/>
</dbReference>
<evidence type="ECO:0000259" key="6">
    <source>
        <dbReference type="PROSITE" id="PS51698"/>
    </source>
</evidence>
<reference evidence="7 8" key="1">
    <citation type="submission" date="2019-12" db="EMBL/GenBank/DDBJ databases">
        <authorList>
            <person name="Scholz U."/>
            <person name="Mascher M."/>
            <person name="Fiebig A."/>
        </authorList>
    </citation>
    <scope>NUCLEOTIDE SEQUENCE</scope>
</reference>
<evidence type="ECO:0000313" key="8">
    <source>
        <dbReference type="Proteomes" id="UP001189122"/>
    </source>
</evidence>
<dbReference type="GO" id="GO:0061630">
    <property type="term" value="F:ubiquitin protein ligase activity"/>
    <property type="evidence" value="ECO:0007669"/>
    <property type="project" value="UniProtKB-UniRule"/>
</dbReference>
<comment type="pathway">
    <text evidence="2 5">Protein modification; protein ubiquitination.</text>
</comment>
<dbReference type="InterPro" id="IPR011989">
    <property type="entry name" value="ARM-like"/>
</dbReference>
<dbReference type="Pfam" id="PF25598">
    <property type="entry name" value="ARM_PUB"/>
    <property type="match status" value="1"/>
</dbReference>
<dbReference type="EMBL" id="CACRZD030000009">
    <property type="protein sequence ID" value="CAA6664776.1"/>
    <property type="molecule type" value="Genomic_DNA"/>
</dbReference>
<evidence type="ECO:0000313" key="7">
    <source>
        <dbReference type="EMBL" id="CAA2625397.1"/>
    </source>
</evidence>
<dbReference type="AlphaFoldDB" id="A0A7I8J3F3"/>
<comment type="catalytic activity">
    <reaction evidence="1 5">
        <text>S-ubiquitinyl-[E2 ubiquitin-conjugating enzyme]-L-cysteine + [acceptor protein]-L-lysine = [E2 ubiquitin-conjugating enzyme]-L-cysteine + N(6)-ubiquitinyl-[acceptor protein]-L-lysine.</text>
        <dbReference type="EC" id="2.3.2.27"/>
    </reaction>
</comment>
<evidence type="ECO:0000256" key="1">
    <source>
        <dbReference type="ARBA" id="ARBA00000900"/>
    </source>
</evidence>
<dbReference type="Gene3D" id="1.25.10.10">
    <property type="entry name" value="Leucine-rich Repeat Variant"/>
    <property type="match status" value="1"/>
</dbReference>
<dbReference type="InterPro" id="IPR003613">
    <property type="entry name" value="Ubox_domain"/>
</dbReference>
<accession>A0A7I8J3F3</accession>
<dbReference type="EMBL" id="LR743596">
    <property type="protein sequence ID" value="CAA2625397.1"/>
    <property type="molecule type" value="Genomic_DNA"/>
</dbReference>
<dbReference type="CDD" id="cd16664">
    <property type="entry name" value="RING-Ubox_PUB"/>
    <property type="match status" value="1"/>
</dbReference>
<comment type="function">
    <text evidence="5">Functions as an E3 ubiquitin ligase.</text>
</comment>
<keyword evidence="8" id="KW-1185">Reference proteome</keyword>
<dbReference type="SMART" id="SM00504">
    <property type="entry name" value="Ubox"/>
    <property type="match status" value="1"/>
</dbReference>
<evidence type="ECO:0000256" key="4">
    <source>
        <dbReference type="ARBA" id="ARBA00022786"/>
    </source>
</evidence>
<evidence type="ECO:0000256" key="5">
    <source>
        <dbReference type="RuleBase" id="RU369093"/>
    </source>
</evidence>
<dbReference type="InterPro" id="IPR045210">
    <property type="entry name" value="RING-Ubox_PUB"/>
</dbReference>
<dbReference type="UniPathway" id="UPA00143"/>
<dbReference type="EC" id="2.3.2.27" evidence="5"/>
<dbReference type="FunFam" id="3.30.40.10:FF:000442">
    <property type="entry name" value="RING-type E3 ubiquitin transferase"/>
    <property type="match status" value="1"/>
</dbReference>
<protein>
    <recommendedName>
        <fullName evidence="5 6">U-box domain-containing protein</fullName>
        <ecNumber evidence="5">2.3.2.27</ecNumber>
    </recommendedName>
    <alternativeName>
        <fullName evidence="5">RING-type E3 ubiquitin transferase PUB</fullName>
    </alternativeName>
</protein>
<keyword evidence="3 5" id="KW-0808">Transferase</keyword>
<dbReference type="Proteomes" id="UP001189122">
    <property type="component" value="Unassembled WGS sequence"/>
</dbReference>
<dbReference type="PANTHER" id="PTHR22849:SF161">
    <property type="entry name" value="U-BOX DOMAIN-CONTAINING PROTEIN"/>
    <property type="match status" value="1"/>
</dbReference>
<feature type="domain" description="U-box" evidence="6">
    <location>
        <begin position="25"/>
        <end position="100"/>
    </location>
</feature>
<dbReference type="SUPFAM" id="SSF48371">
    <property type="entry name" value="ARM repeat"/>
    <property type="match status" value="1"/>
</dbReference>
<evidence type="ECO:0000256" key="3">
    <source>
        <dbReference type="ARBA" id="ARBA00022679"/>
    </source>
</evidence>
<dbReference type="Gene3D" id="3.30.40.10">
    <property type="entry name" value="Zinc/RING finger domain, C3HC4 (zinc finger)"/>
    <property type="match status" value="1"/>
</dbReference>
<dbReference type="SUPFAM" id="SSF57850">
    <property type="entry name" value="RING/U-box"/>
    <property type="match status" value="1"/>
</dbReference>
<dbReference type="InterPro" id="IPR045185">
    <property type="entry name" value="PUB22/23/24-like"/>
</dbReference>